<dbReference type="AlphaFoldDB" id="A0A545T1U1"/>
<sequence length="216" mass="24136">MKASIRAFTGILLGTFISCLAAADPKLPVTDPQLAACLTQIAQKQQWVEPADFTEIVCHNKGIESLQGIDAFANVTKLSLHKNRLAELKLVGLRQLKHLNVAKNSLRAVHLEGLDNLAELYLFNNRLTALELRNMPVLVRVKANSNRLRSITLADVGALTKLYLFNNKLETMDITSLKALVYLDVRQNPMPDEFYDFLDEQPGLTALHDGNAEDWQ</sequence>
<comment type="caution">
    <text evidence="4">The sequence shown here is derived from an EMBL/GenBank/DDBJ whole genome shotgun (WGS) entry which is preliminary data.</text>
</comment>
<organism evidence="4 5">
    <name type="scientific">Exilibacterium tricleocarpae</name>
    <dbReference type="NCBI Taxonomy" id="2591008"/>
    <lineage>
        <taxon>Bacteria</taxon>
        <taxon>Pseudomonadati</taxon>
        <taxon>Pseudomonadota</taxon>
        <taxon>Gammaproteobacteria</taxon>
        <taxon>Cellvibrionales</taxon>
        <taxon>Cellvibrionaceae</taxon>
        <taxon>Exilibacterium</taxon>
    </lineage>
</organism>
<dbReference type="PROSITE" id="PS51257">
    <property type="entry name" value="PROKAR_LIPOPROTEIN"/>
    <property type="match status" value="1"/>
</dbReference>
<keyword evidence="5" id="KW-1185">Reference proteome</keyword>
<keyword evidence="1" id="KW-0433">Leucine-rich repeat</keyword>
<dbReference type="InterPro" id="IPR050836">
    <property type="entry name" value="SDS22/Internalin_LRR"/>
</dbReference>
<evidence type="ECO:0000256" key="3">
    <source>
        <dbReference type="SAM" id="SignalP"/>
    </source>
</evidence>
<evidence type="ECO:0008006" key="6">
    <source>
        <dbReference type="Google" id="ProtNLM"/>
    </source>
</evidence>
<keyword evidence="2" id="KW-0677">Repeat</keyword>
<dbReference type="Gene3D" id="3.80.10.10">
    <property type="entry name" value="Ribonuclease Inhibitor"/>
    <property type="match status" value="1"/>
</dbReference>
<gene>
    <name evidence="4" type="ORF">FKG94_20000</name>
</gene>
<keyword evidence="3" id="KW-0732">Signal</keyword>
<name>A0A545T1U1_9GAMM</name>
<evidence type="ECO:0000313" key="4">
    <source>
        <dbReference type="EMBL" id="TQV71173.1"/>
    </source>
</evidence>
<dbReference type="InterPro" id="IPR032675">
    <property type="entry name" value="LRR_dom_sf"/>
</dbReference>
<dbReference type="Proteomes" id="UP000319732">
    <property type="component" value="Unassembled WGS sequence"/>
</dbReference>
<proteinExistence type="predicted"/>
<accession>A0A545T1U1</accession>
<protein>
    <recommendedName>
        <fullName evidence="6">Leucine-rich repeat domain-containing protein</fullName>
    </recommendedName>
</protein>
<feature type="signal peptide" evidence="3">
    <location>
        <begin position="1"/>
        <end position="23"/>
    </location>
</feature>
<dbReference type="SUPFAM" id="SSF52058">
    <property type="entry name" value="L domain-like"/>
    <property type="match status" value="1"/>
</dbReference>
<dbReference type="PANTHER" id="PTHR46652">
    <property type="entry name" value="LEUCINE-RICH REPEAT AND IQ DOMAIN-CONTAINING PROTEIN 1-RELATED"/>
    <property type="match status" value="1"/>
</dbReference>
<dbReference type="EMBL" id="VHSG01000022">
    <property type="protein sequence ID" value="TQV71173.1"/>
    <property type="molecule type" value="Genomic_DNA"/>
</dbReference>
<evidence type="ECO:0000256" key="1">
    <source>
        <dbReference type="ARBA" id="ARBA00022614"/>
    </source>
</evidence>
<dbReference type="RefSeq" id="WP_142928715.1">
    <property type="nucleotide sequence ID" value="NZ_ML660100.1"/>
</dbReference>
<evidence type="ECO:0000256" key="2">
    <source>
        <dbReference type="ARBA" id="ARBA00022737"/>
    </source>
</evidence>
<reference evidence="4 5" key="1">
    <citation type="submission" date="2019-06" db="EMBL/GenBank/DDBJ databases">
        <title>Whole genome sequence for Cellvibrionaceae sp. R142.</title>
        <authorList>
            <person name="Wang G."/>
        </authorList>
    </citation>
    <scope>NUCLEOTIDE SEQUENCE [LARGE SCALE GENOMIC DNA]</scope>
    <source>
        <strain evidence="4 5">R142</strain>
    </source>
</reference>
<feature type="chain" id="PRO_5021740926" description="Leucine-rich repeat domain-containing protein" evidence="3">
    <location>
        <begin position="24"/>
        <end position="216"/>
    </location>
</feature>
<evidence type="ECO:0000313" key="5">
    <source>
        <dbReference type="Proteomes" id="UP000319732"/>
    </source>
</evidence>
<dbReference type="OrthoDB" id="5702881at2"/>
<dbReference type="PANTHER" id="PTHR46652:SF3">
    <property type="entry name" value="LEUCINE-RICH REPEAT-CONTAINING PROTEIN 9"/>
    <property type="match status" value="1"/>
</dbReference>